<dbReference type="AlphaFoldDB" id="A0ABD2ZKU9"/>
<evidence type="ECO:0000313" key="1">
    <source>
        <dbReference type="EMBL" id="KAL3520094.1"/>
    </source>
</evidence>
<dbReference type="EMBL" id="JBJUIK010000008">
    <property type="protein sequence ID" value="KAL3520094.1"/>
    <property type="molecule type" value="Genomic_DNA"/>
</dbReference>
<name>A0ABD2ZKU9_9GENT</name>
<dbReference type="Proteomes" id="UP001630127">
    <property type="component" value="Unassembled WGS sequence"/>
</dbReference>
<keyword evidence="2" id="KW-1185">Reference proteome</keyword>
<protein>
    <submittedName>
        <fullName evidence="1">Uncharacterized protein</fullName>
    </submittedName>
</protein>
<evidence type="ECO:0000313" key="2">
    <source>
        <dbReference type="Proteomes" id="UP001630127"/>
    </source>
</evidence>
<sequence length="129" mass="14028">MEEKYQKENSNSQASKIIEGLIWQPKKIPSPSLDKDNPNGLSPSLELLVEKAVETVIIQVMEPVEADHCPFENPMLAHVPHGNPKTTDSSCNVVSALHFLLALATNILVTQIDSCATTNPVAKVSSILQ</sequence>
<reference evidence="1 2" key="1">
    <citation type="submission" date="2024-11" db="EMBL/GenBank/DDBJ databases">
        <title>A near-complete genome assembly of Cinchona calisaya.</title>
        <authorList>
            <person name="Lian D.C."/>
            <person name="Zhao X.W."/>
            <person name="Wei L."/>
        </authorList>
    </citation>
    <scope>NUCLEOTIDE SEQUENCE [LARGE SCALE GENOMIC DNA]</scope>
    <source>
        <tissue evidence="1">Nenye</tissue>
    </source>
</reference>
<accession>A0ABD2ZKU9</accession>
<comment type="caution">
    <text evidence="1">The sequence shown here is derived from an EMBL/GenBank/DDBJ whole genome shotgun (WGS) entry which is preliminary data.</text>
</comment>
<organism evidence="1 2">
    <name type="scientific">Cinchona calisaya</name>
    <dbReference type="NCBI Taxonomy" id="153742"/>
    <lineage>
        <taxon>Eukaryota</taxon>
        <taxon>Viridiplantae</taxon>
        <taxon>Streptophyta</taxon>
        <taxon>Embryophyta</taxon>
        <taxon>Tracheophyta</taxon>
        <taxon>Spermatophyta</taxon>
        <taxon>Magnoliopsida</taxon>
        <taxon>eudicotyledons</taxon>
        <taxon>Gunneridae</taxon>
        <taxon>Pentapetalae</taxon>
        <taxon>asterids</taxon>
        <taxon>lamiids</taxon>
        <taxon>Gentianales</taxon>
        <taxon>Rubiaceae</taxon>
        <taxon>Cinchonoideae</taxon>
        <taxon>Cinchoneae</taxon>
        <taxon>Cinchona</taxon>
    </lineage>
</organism>
<gene>
    <name evidence="1" type="ORF">ACH5RR_018243</name>
</gene>
<proteinExistence type="predicted"/>